<name>A0A3E0WD90_9MICO</name>
<comment type="caution">
    <text evidence="1">The sequence shown here is derived from an EMBL/GenBank/DDBJ whole genome shotgun (WGS) entry which is preliminary data.</text>
</comment>
<dbReference type="AlphaFoldDB" id="A0A3E0WD90"/>
<gene>
    <name evidence="1" type="ORF">B7R25_04050</name>
</gene>
<dbReference type="EMBL" id="NBXE01000008">
    <property type="protein sequence ID" value="RFA28888.1"/>
    <property type="molecule type" value="Genomic_DNA"/>
</dbReference>
<accession>A0A3E0WD90</accession>
<reference evidence="1 2" key="1">
    <citation type="submission" date="2017-04" db="EMBL/GenBank/DDBJ databases">
        <title>Comparative genome analysis of Subtercola boreus.</title>
        <authorList>
            <person name="Cho Y.-J."/>
            <person name="Cho A."/>
            <person name="Kim O.-S."/>
            <person name="Lee J.-I."/>
        </authorList>
    </citation>
    <scope>NUCLEOTIDE SEQUENCE [LARGE SCALE GENOMIC DNA]</scope>
    <source>
        <strain evidence="1 2">P28004</strain>
    </source>
</reference>
<evidence type="ECO:0000313" key="2">
    <source>
        <dbReference type="Proteomes" id="UP000257080"/>
    </source>
</evidence>
<proteinExistence type="predicted"/>
<dbReference type="Proteomes" id="UP000257080">
    <property type="component" value="Unassembled WGS sequence"/>
</dbReference>
<organism evidence="1 2">
    <name type="scientific">Subtercola boreus</name>
    <dbReference type="NCBI Taxonomy" id="120213"/>
    <lineage>
        <taxon>Bacteria</taxon>
        <taxon>Bacillati</taxon>
        <taxon>Actinomycetota</taxon>
        <taxon>Actinomycetes</taxon>
        <taxon>Micrococcales</taxon>
        <taxon>Microbacteriaceae</taxon>
        <taxon>Subtercola</taxon>
    </lineage>
</organism>
<dbReference type="RefSeq" id="WP_116417678.1">
    <property type="nucleotide sequence ID" value="NZ_NBXC01000008.1"/>
</dbReference>
<evidence type="ECO:0000313" key="1">
    <source>
        <dbReference type="EMBL" id="RFA28888.1"/>
    </source>
</evidence>
<protein>
    <submittedName>
        <fullName evidence="1">Uncharacterized protein</fullName>
    </submittedName>
</protein>
<sequence>MWDADGALDIYLAWLLQNQFAFDLKKPRVTWADSSASSAVPREWEVWLDRFQSSADAGSFHDFALSGGWDPLHLSGHLGETGSPDVNSRLFRDGISKTSGAFITSTMDAWYTDLSAKATDLKMIGTHSWKVDVFVKPVGFLGTFRRSAQTGLWFAGRHRYHSAGN</sequence>